<dbReference type="WBParaSite" id="jg23476">
    <property type="protein sequence ID" value="jg23476"/>
    <property type="gene ID" value="jg23476"/>
</dbReference>
<dbReference type="SUPFAM" id="SSF54001">
    <property type="entry name" value="Cysteine proteinases"/>
    <property type="match status" value="1"/>
</dbReference>
<proteinExistence type="predicted"/>
<dbReference type="AlphaFoldDB" id="A0A915DV15"/>
<name>A0A915DV15_9BILA</name>
<protein>
    <submittedName>
        <fullName evidence="2">Uncharacterized protein</fullName>
    </submittedName>
</protein>
<organism evidence="1 2">
    <name type="scientific">Ditylenchus dipsaci</name>
    <dbReference type="NCBI Taxonomy" id="166011"/>
    <lineage>
        <taxon>Eukaryota</taxon>
        <taxon>Metazoa</taxon>
        <taxon>Ecdysozoa</taxon>
        <taxon>Nematoda</taxon>
        <taxon>Chromadorea</taxon>
        <taxon>Rhabditida</taxon>
        <taxon>Tylenchina</taxon>
        <taxon>Tylenchomorpha</taxon>
        <taxon>Sphaerularioidea</taxon>
        <taxon>Anguinidae</taxon>
        <taxon>Anguininae</taxon>
        <taxon>Ditylenchus</taxon>
    </lineage>
</organism>
<keyword evidence="1" id="KW-1185">Reference proteome</keyword>
<accession>A0A915DV15</accession>
<evidence type="ECO:0000313" key="1">
    <source>
        <dbReference type="Proteomes" id="UP000887574"/>
    </source>
</evidence>
<sequence>MLKDLNGYIEPVAVITLDNTIDLHDADLLDELCSDKFGIVITERILQCLKTEQWLNGDVISCYLQLLAQRSLRDEMVPKILPIVHCISDFLKEFAVERRYDEVNPSLWIGACAKDIPTQSNHFIAVPSCASLRTACLVRIR</sequence>
<evidence type="ECO:0000313" key="2">
    <source>
        <dbReference type="WBParaSite" id="jg23476"/>
    </source>
</evidence>
<dbReference type="InterPro" id="IPR038765">
    <property type="entry name" value="Papain-like_cys_pep_sf"/>
</dbReference>
<reference evidence="2" key="1">
    <citation type="submission" date="2022-11" db="UniProtKB">
        <authorList>
            <consortium name="WormBaseParasite"/>
        </authorList>
    </citation>
    <scope>IDENTIFICATION</scope>
</reference>
<dbReference type="Proteomes" id="UP000887574">
    <property type="component" value="Unplaced"/>
</dbReference>
<dbReference type="Gene3D" id="3.40.395.10">
    <property type="entry name" value="Adenoviral Proteinase, Chain A"/>
    <property type="match status" value="1"/>
</dbReference>